<dbReference type="EMBL" id="FWPT01000017">
    <property type="protein sequence ID" value="SMA50850.1"/>
    <property type="molecule type" value="Genomic_DNA"/>
</dbReference>
<dbReference type="Proteomes" id="UP000196573">
    <property type="component" value="Unassembled WGS sequence"/>
</dbReference>
<evidence type="ECO:0000313" key="1">
    <source>
        <dbReference type="EMBL" id="SMA50850.1"/>
    </source>
</evidence>
<protein>
    <submittedName>
        <fullName evidence="1">Uncharacterized protein</fullName>
    </submittedName>
</protein>
<name>A0A1X7ARZ6_9GAMM</name>
<gene>
    <name evidence="1" type="ORF">EHSB41UT_04667</name>
</gene>
<dbReference type="AlphaFoldDB" id="A0A1X7ARZ6"/>
<accession>A0A1X7ARZ6</accession>
<evidence type="ECO:0000313" key="2">
    <source>
        <dbReference type="Proteomes" id="UP000196573"/>
    </source>
</evidence>
<keyword evidence="2" id="KW-1185">Reference proteome</keyword>
<sequence>MQLALDVPTITQRVQAIPERLLTRLLFTDFNNVAKSERGRGATTRLDADTELMIAKAGNLWWGFLHFLELIEYNRTTNGAEPDIPLLSHYLLNLFLSINVLLEPQTFDNYDLAYNYVFTDDFLTRDFDTQTHGELFRKDATTLSFEITRFQANQFDGLVRIHQNFVNYLSTHTDADARDLATQIANHPLLEMRREAKFLNDEQQTYKKWISFDPPKFWRASEAMPNPIPQTSVTDKMTIATYPADQMIPAMRYLIQMALSRKASNETAIDISTDFRLMMEFLIRPFLNERQNSMNIMTTFLMMALGDYPILFRDTPFGEGNYHLLGEYNLLRTRISAGADKLYDVIMQDPLEMEATLLYPKENQQADVEYTATLQVQNPALERGIIANHKKNFGAFQTKIQNLSATLSSPE</sequence>
<proteinExistence type="predicted"/>
<reference evidence="1 2" key="1">
    <citation type="submission" date="2017-03" db="EMBL/GenBank/DDBJ databases">
        <authorList>
            <person name="Afonso C.L."/>
            <person name="Miller P.J."/>
            <person name="Scott M.A."/>
            <person name="Spackman E."/>
            <person name="Goraichik I."/>
            <person name="Dimitrov K.M."/>
            <person name="Suarez D.L."/>
            <person name="Swayne D.E."/>
        </authorList>
    </citation>
    <scope>NUCLEOTIDE SEQUENCE [LARGE SCALE GENOMIC DNA]</scope>
    <source>
        <strain evidence="1">SB41UT1</strain>
    </source>
</reference>
<organism evidence="1 2">
    <name type="scientific">Parendozoicomonas haliclonae</name>
    <dbReference type="NCBI Taxonomy" id="1960125"/>
    <lineage>
        <taxon>Bacteria</taxon>
        <taxon>Pseudomonadati</taxon>
        <taxon>Pseudomonadota</taxon>
        <taxon>Gammaproteobacteria</taxon>
        <taxon>Oceanospirillales</taxon>
        <taxon>Endozoicomonadaceae</taxon>
        <taxon>Parendozoicomonas</taxon>
    </lineage>
</organism>